<dbReference type="AlphaFoldDB" id="A0A3N4HIJ6"/>
<evidence type="ECO:0000313" key="2">
    <source>
        <dbReference type="Proteomes" id="UP000275078"/>
    </source>
</evidence>
<name>A0A3N4HIJ6_ASCIM</name>
<reference evidence="1 2" key="1">
    <citation type="journal article" date="2018" name="Nat. Ecol. Evol.">
        <title>Pezizomycetes genomes reveal the molecular basis of ectomycorrhizal truffle lifestyle.</title>
        <authorList>
            <person name="Murat C."/>
            <person name="Payen T."/>
            <person name="Noel B."/>
            <person name="Kuo A."/>
            <person name="Morin E."/>
            <person name="Chen J."/>
            <person name="Kohler A."/>
            <person name="Krizsan K."/>
            <person name="Balestrini R."/>
            <person name="Da Silva C."/>
            <person name="Montanini B."/>
            <person name="Hainaut M."/>
            <person name="Levati E."/>
            <person name="Barry K.W."/>
            <person name="Belfiori B."/>
            <person name="Cichocki N."/>
            <person name="Clum A."/>
            <person name="Dockter R.B."/>
            <person name="Fauchery L."/>
            <person name="Guy J."/>
            <person name="Iotti M."/>
            <person name="Le Tacon F."/>
            <person name="Lindquist E.A."/>
            <person name="Lipzen A."/>
            <person name="Malagnac F."/>
            <person name="Mello A."/>
            <person name="Molinier V."/>
            <person name="Miyauchi S."/>
            <person name="Poulain J."/>
            <person name="Riccioni C."/>
            <person name="Rubini A."/>
            <person name="Sitrit Y."/>
            <person name="Splivallo R."/>
            <person name="Traeger S."/>
            <person name="Wang M."/>
            <person name="Zifcakova L."/>
            <person name="Wipf D."/>
            <person name="Zambonelli A."/>
            <person name="Paolocci F."/>
            <person name="Nowrousian M."/>
            <person name="Ottonello S."/>
            <person name="Baldrian P."/>
            <person name="Spatafora J.W."/>
            <person name="Henrissat B."/>
            <person name="Nagy L.G."/>
            <person name="Aury J.M."/>
            <person name="Wincker P."/>
            <person name="Grigoriev I.V."/>
            <person name="Bonfante P."/>
            <person name="Martin F.M."/>
        </authorList>
    </citation>
    <scope>NUCLEOTIDE SEQUENCE [LARGE SCALE GENOMIC DNA]</scope>
    <source>
        <strain evidence="1 2">RN42</strain>
    </source>
</reference>
<dbReference type="EMBL" id="ML119812">
    <property type="protein sequence ID" value="RPA73753.1"/>
    <property type="molecule type" value="Genomic_DNA"/>
</dbReference>
<accession>A0A3N4HIJ6</accession>
<organism evidence="1 2">
    <name type="scientific">Ascobolus immersus RN42</name>
    <dbReference type="NCBI Taxonomy" id="1160509"/>
    <lineage>
        <taxon>Eukaryota</taxon>
        <taxon>Fungi</taxon>
        <taxon>Dikarya</taxon>
        <taxon>Ascomycota</taxon>
        <taxon>Pezizomycotina</taxon>
        <taxon>Pezizomycetes</taxon>
        <taxon>Pezizales</taxon>
        <taxon>Ascobolaceae</taxon>
        <taxon>Ascobolus</taxon>
    </lineage>
</organism>
<sequence length="123" mass="14372">MQMFRDVSTLVLILGLLMSYHVPGYRYHHNLFITDIEVVPSARKGLTIDIPETDMMCWDMQFSSRSSRLQRILRLLGFDRQSCSQRQYQRHVLFRCVIVEPFGMSGFGIGKTQEKGKELLQEL</sequence>
<protein>
    <submittedName>
        <fullName evidence="1">Uncharacterized protein</fullName>
    </submittedName>
</protein>
<gene>
    <name evidence="1" type="ORF">BJ508DRAFT_45650</name>
</gene>
<dbReference type="Proteomes" id="UP000275078">
    <property type="component" value="Unassembled WGS sequence"/>
</dbReference>
<keyword evidence="2" id="KW-1185">Reference proteome</keyword>
<evidence type="ECO:0000313" key="1">
    <source>
        <dbReference type="EMBL" id="RPA73753.1"/>
    </source>
</evidence>
<proteinExistence type="predicted"/>